<accession>J0R1L1</accession>
<dbReference type="InterPro" id="IPR016161">
    <property type="entry name" value="Ald_DH/histidinol_DH"/>
</dbReference>
<dbReference type="Gene3D" id="3.40.309.10">
    <property type="entry name" value="Aldehyde Dehydrogenase, Chain A, domain 2"/>
    <property type="match status" value="1"/>
</dbReference>
<evidence type="ECO:0000313" key="2">
    <source>
        <dbReference type="Proteomes" id="UP000008952"/>
    </source>
</evidence>
<dbReference type="HOGENOM" id="CLU_2785512_0_0_5"/>
<dbReference type="GO" id="GO:0016620">
    <property type="term" value="F:oxidoreductase activity, acting on the aldehyde or oxo group of donors, NAD or NADP as acceptor"/>
    <property type="evidence" value="ECO:0007669"/>
    <property type="project" value="InterPro"/>
</dbReference>
<reference evidence="1 2" key="1">
    <citation type="submission" date="2012-03" db="EMBL/GenBank/DDBJ databases">
        <title>The Genome Sequence of Bartonella tamiae Th239.</title>
        <authorList>
            <consortium name="The Broad Institute Genome Sequencing Platform"/>
            <consortium name="The Broad Institute Genome Sequencing Center for Infectious Disease"/>
            <person name="Feldgarden M."/>
            <person name="Kirby J."/>
            <person name="Kosoy M."/>
            <person name="Birtles R."/>
            <person name="Probert W.S."/>
            <person name="Chiaraviglio L."/>
            <person name="Young S.K."/>
            <person name="Zeng Q."/>
            <person name="Gargeya S."/>
            <person name="Fitzgerald M."/>
            <person name="Haas B."/>
            <person name="Abouelleil A."/>
            <person name="Alvarado L."/>
            <person name="Arachchi H.M."/>
            <person name="Berlin A."/>
            <person name="Chapman S.B."/>
            <person name="Gearin G."/>
            <person name="Goldberg J."/>
            <person name="Griggs A."/>
            <person name="Gujja S."/>
            <person name="Hansen M."/>
            <person name="Heiman D."/>
            <person name="Howarth C."/>
            <person name="Larimer J."/>
            <person name="Lui A."/>
            <person name="MacDonald P.J.P."/>
            <person name="McCowen C."/>
            <person name="Montmayeur A."/>
            <person name="Murphy C."/>
            <person name="Neiman D."/>
            <person name="Pearson M."/>
            <person name="Priest M."/>
            <person name="Roberts A."/>
            <person name="Saif S."/>
            <person name="Shea T."/>
            <person name="Sisk P."/>
            <person name="Stolte C."/>
            <person name="Sykes S."/>
            <person name="Wortman J."/>
            <person name="Nusbaum C."/>
            <person name="Birren B."/>
        </authorList>
    </citation>
    <scope>NUCLEOTIDE SEQUENCE [LARGE SCALE GENOMIC DNA]</scope>
    <source>
        <strain evidence="1 2">Th239</strain>
    </source>
</reference>
<protein>
    <submittedName>
        <fullName evidence="1">Uncharacterized protein</fullName>
    </submittedName>
</protein>
<comment type="caution">
    <text evidence="1">The sequence shown here is derived from an EMBL/GenBank/DDBJ whole genome shotgun (WGS) entry which is preliminary data.</text>
</comment>
<dbReference type="STRING" id="1094558.ME5_01960"/>
<dbReference type="PATRIC" id="fig|1094558.3.peg.2109"/>
<proteinExistence type="predicted"/>
<keyword evidence="2" id="KW-1185">Reference proteome</keyword>
<dbReference type="eggNOG" id="COG4230">
    <property type="taxonomic scope" value="Bacteria"/>
</dbReference>
<dbReference type="RefSeq" id="WP_008040723.1">
    <property type="nucleotide sequence ID" value="NZ_JH725147.1"/>
</dbReference>
<dbReference type="SUPFAM" id="SSF53720">
    <property type="entry name" value="ALDH-like"/>
    <property type="match status" value="1"/>
</dbReference>
<dbReference type="InterPro" id="IPR016163">
    <property type="entry name" value="Ald_DH_C"/>
</dbReference>
<organism evidence="1 2">
    <name type="scientific">Bartonella tamiae Th239</name>
    <dbReference type="NCBI Taxonomy" id="1094558"/>
    <lineage>
        <taxon>Bacteria</taxon>
        <taxon>Pseudomonadati</taxon>
        <taxon>Pseudomonadota</taxon>
        <taxon>Alphaproteobacteria</taxon>
        <taxon>Hyphomicrobiales</taxon>
        <taxon>Bartonellaceae</taxon>
        <taxon>Bartonella</taxon>
    </lineage>
</organism>
<gene>
    <name evidence="1" type="ORF">ME5_01960</name>
</gene>
<name>J0R1L1_9HYPH</name>
<dbReference type="Proteomes" id="UP000008952">
    <property type="component" value="Unassembled WGS sequence"/>
</dbReference>
<evidence type="ECO:0000313" key="1">
    <source>
        <dbReference type="EMBL" id="EJF89409.1"/>
    </source>
</evidence>
<dbReference type="AlphaFoldDB" id="J0R1L1"/>
<sequence length="68" mass="7371">MRVVSTDNIGIDVGPVISDEAHNNLAQYIKIMRASGCAFEQIDHGDAINNGTFIRPTLIEISSVNSLK</sequence>
<dbReference type="EMBL" id="AIMB01000008">
    <property type="protein sequence ID" value="EJF89409.1"/>
    <property type="molecule type" value="Genomic_DNA"/>
</dbReference>